<dbReference type="PANTHER" id="PTHR42711:SF18">
    <property type="entry name" value="ABC TRANSPORTER, ATP-BINDING PROTEIN"/>
    <property type="match status" value="1"/>
</dbReference>
<dbReference type="InterPro" id="IPR003439">
    <property type="entry name" value="ABC_transporter-like_ATP-bd"/>
</dbReference>
<protein>
    <submittedName>
        <fullName evidence="6">Daunorubicin/doxorubicin resistance ATP-binding protein DrrA</fullName>
        <ecNumber evidence="6">3.6.3.-</ecNumber>
    </submittedName>
</protein>
<keyword evidence="3" id="KW-0547">Nucleotide-binding</keyword>
<keyword evidence="7" id="KW-1185">Reference proteome</keyword>
<comment type="subcellular location">
    <subcellularLocation>
        <location evidence="1">Cell membrane</location>
        <topology evidence="1">Peripheral membrane protein</topology>
    </subcellularLocation>
</comment>
<dbReference type="GO" id="GO:0016887">
    <property type="term" value="F:ATP hydrolysis activity"/>
    <property type="evidence" value="ECO:0007669"/>
    <property type="project" value="InterPro"/>
</dbReference>
<keyword evidence="6" id="KW-0378">Hydrolase</keyword>
<organism evidence="6 7">
    <name type="scientific">Actinoalloteichus hoggarensis</name>
    <dbReference type="NCBI Taxonomy" id="1470176"/>
    <lineage>
        <taxon>Bacteria</taxon>
        <taxon>Bacillati</taxon>
        <taxon>Actinomycetota</taxon>
        <taxon>Actinomycetes</taxon>
        <taxon>Pseudonocardiales</taxon>
        <taxon>Pseudonocardiaceae</taxon>
        <taxon>Actinoalloteichus</taxon>
    </lineage>
</organism>
<dbReference type="PANTHER" id="PTHR42711">
    <property type="entry name" value="ABC TRANSPORTER ATP-BINDING PROTEIN"/>
    <property type="match status" value="1"/>
</dbReference>
<accession>A0A221VZ38</accession>
<dbReference type="EC" id="3.6.3.-" evidence="6"/>
<reference evidence="6 7" key="1">
    <citation type="submission" date="2017-07" db="EMBL/GenBank/DDBJ databases">
        <title>Complete genome sequence of Actinoalloteichus hoggarensis DSM 45943, type strain of Actinoalloteichus hoggarensis.</title>
        <authorList>
            <person name="Ruckert C."/>
            <person name="Nouioui I."/>
            <person name="Willmese J."/>
            <person name="van Wezel G."/>
            <person name="Klenk H.-P."/>
            <person name="Kalinowski J."/>
            <person name="Zotchev S.B."/>
        </authorList>
    </citation>
    <scope>NUCLEOTIDE SEQUENCE [LARGE SCALE GENOMIC DNA]</scope>
    <source>
        <strain evidence="6 7">DSM 45943</strain>
    </source>
</reference>
<dbReference type="SMART" id="SM00382">
    <property type="entry name" value="AAA"/>
    <property type="match status" value="1"/>
</dbReference>
<dbReference type="GO" id="GO:0005886">
    <property type="term" value="C:plasma membrane"/>
    <property type="evidence" value="ECO:0007669"/>
    <property type="project" value="UniProtKB-SubCell"/>
</dbReference>
<dbReference type="InterPro" id="IPR027417">
    <property type="entry name" value="P-loop_NTPase"/>
</dbReference>
<dbReference type="InterPro" id="IPR003593">
    <property type="entry name" value="AAA+_ATPase"/>
</dbReference>
<sequence length="336" mass="36012">MSSPALEIHDLTRVYATRGRPDRRALDRISATFSAARVHGLLGPNGAGKTTLCRIVSTVLLPTDGRATVLGHDVVRDARAVRQRIGVVFGGDRGLYGRLTATENLRFWAALHGVPGRVARTRVPALLDRVGLLDRADVRVETFSRGMKQRLHLARGLVADPPLLLLDEPTVGMDPISALEFRELVRALRSEGRTILLTTHDMAEAEAVCDSITFVDGGRIVGSGTPAEARSWLDTGRRIEVRDLEPAAAVRLAEESARLPGVVVEPLPEPSDRAGAGTAPTTVVLRVETPDVADVLTRLVAAGHTSLVTGTPSLQDVYVRLLGTTTSGRSRGMDVS</sequence>
<evidence type="ECO:0000313" key="6">
    <source>
        <dbReference type="EMBL" id="ASO18776.1"/>
    </source>
</evidence>
<evidence type="ECO:0000313" key="7">
    <source>
        <dbReference type="Proteomes" id="UP000204221"/>
    </source>
</evidence>
<evidence type="ECO:0000256" key="2">
    <source>
        <dbReference type="ARBA" id="ARBA00022448"/>
    </source>
</evidence>
<evidence type="ECO:0000256" key="1">
    <source>
        <dbReference type="ARBA" id="ARBA00004202"/>
    </source>
</evidence>
<evidence type="ECO:0000256" key="4">
    <source>
        <dbReference type="ARBA" id="ARBA00022840"/>
    </source>
</evidence>
<dbReference type="Pfam" id="PF00005">
    <property type="entry name" value="ABC_tran"/>
    <property type="match status" value="1"/>
</dbReference>
<name>A0A221VZ38_9PSEU</name>
<dbReference type="InterPro" id="IPR050763">
    <property type="entry name" value="ABC_transporter_ATP-binding"/>
</dbReference>
<gene>
    <name evidence="6" type="primary">drrA4</name>
    <name evidence="6" type="ORF">AHOG_05615</name>
</gene>
<keyword evidence="2" id="KW-0813">Transport</keyword>
<dbReference type="RefSeq" id="WP_211290533.1">
    <property type="nucleotide sequence ID" value="NZ_CP022521.1"/>
</dbReference>
<keyword evidence="4 6" id="KW-0067">ATP-binding</keyword>
<dbReference type="EMBL" id="CP022521">
    <property type="protein sequence ID" value="ASO18776.1"/>
    <property type="molecule type" value="Genomic_DNA"/>
</dbReference>
<dbReference type="PROSITE" id="PS50893">
    <property type="entry name" value="ABC_TRANSPORTER_2"/>
    <property type="match status" value="1"/>
</dbReference>
<evidence type="ECO:0000256" key="3">
    <source>
        <dbReference type="ARBA" id="ARBA00022741"/>
    </source>
</evidence>
<dbReference type="GO" id="GO:0046677">
    <property type="term" value="P:response to antibiotic"/>
    <property type="evidence" value="ECO:0007669"/>
    <property type="project" value="UniProtKB-KW"/>
</dbReference>
<dbReference type="Gene3D" id="3.40.50.300">
    <property type="entry name" value="P-loop containing nucleotide triphosphate hydrolases"/>
    <property type="match status" value="1"/>
</dbReference>
<evidence type="ECO:0000256" key="5">
    <source>
        <dbReference type="ARBA" id="ARBA00023251"/>
    </source>
</evidence>
<dbReference type="KEGG" id="ahg:AHOG_05615"/>
<proteinExistence type="predicted"/>
<dbReference type="AlphaFoldDB" id="A0A221VZ38"/>
<keyword evidence="5" id="KW-0046">Antibiotic resistance</keyword>
<dbReference type="Proteomes" id="UP000204221">
    <property type="component" value="Chromosome"/>
</dbReference>
<dbReference type="SUPFAM" id="SSF52540">
    <property type="entry name" value="P-loop containing nucleoside triphosphate hydrolases"/>
    <property type="match status" value="1"/>
</dbReference>
<dbReference type="GO" id="GO:0005524">
    <property type="term" value="F:ATP binding"/>
    <property type="evidence" value="ECO:0007669"/>
    <property type="project" value="UniProtKB-KW"/>
</dbReference>